<accession>A0ABD5UZF0</accession>
<evidence type="ECO:0000259" key="2">
    <source>
        <dbReference type="Pfam" id="PF12697"/>
    </source>
</evidence>
<comment type="caution">
    <text evidence="3">The sequence shown here is derived from an EMBL/GenBank/DDBJ whole genome shotgun (WGS) entry which is preliminary data.</text>
</comment>
<evidence type="ECO:0000256" key="1">
    <source>
        <dbReference type="ARBA" id="ARBA00022801"/>
    </source>
</evidence>
<organism evidence="3 4">
    <name type="scientific">Halalkalicoccus tibetensis</name>
    <dbReference type="NCBI Taxonomy" id="175632"/>
    <lineage>
        <taxon>Archaea</taxon>
        <taxon>Methanobacteriati</taxon>
        <taxon>Methanobacteriota</taxon>
        <taxon>Stenosarchaea group</taxon>
        <taxon>Halobacteria</taxon>
        <taxon>Halobacteriales</taxon>
        <taxon>Halococcaceae</taxon>
        <taxon>Halalkalicoccus</taxon>
    </lineage>
</organism>
<dbReference type="SUPFAM" id="SSF53474">
    <property type="entry name" value="alpha/beta-Hydrolases"/>
    <property type="match status" value="1"/>
</dbReference>
<dbReference type="PANTHER" id="PTHR43798">
    <property type="entry name" value="MONOACYLGLYCEROL LIPASE"/>
    <property type="match status" value="1"/>
</dbReference>
<proteinExistence type="predicted"/>
<keyword evidence="1 3" id="KW-0378">Hydrolase</keyword>
<dbReference type="PRINTS" id="PR00111">
    <property type="entry name" value="ABHYDROLASE"/>
</dbReference>
<protein>
    <submittedName>
        <fullName evidence="3">Alpha/beta fold hydrolase</fullName>
    </submittedName>
</protein>
<sequence length="255" mass="27907">MRTVSHHGRDTAYEYHDRGGDGAPTLCVHGSGGSRGVWKAQARMADERPVVALDLSGHGDSDDIDADAGFSTLSAYADDVLAVAEETGSRVLVGNSLGGAVALHIALYREFEPEALVLAGTGARLAVLEDLLAWLAEEFERAVEFLHEPEHLFYDADDELVALSRESMESCGRAVVERDFKSCHAFDVRGELDRIDAPALAVYGEYDRLTPPQYHEYLAEEIPDCELATIDDAAHLAMLERPEAFNDAVSRFLDR</sequence>
<dbReference type="GO" id="GO:0016787">
    <property type="term" value="F:hydrolase activity"/>
    <property type="evidence" value="ECO:0007669"/>
    <property type="project" value="UniProtKB-KW"/>
</dbReference>
<reference evidence="3 4" key="1">
    <citation type="journal article" date="2019" name="Int. J. Syst. Evol. Microbiol.">
        <title>The Global Catalogue of Microorganisms (GCM) 10K type strain sequencing project: providing services to taxonomists for standard genome sequencing and annotation.</title>
        <authorList>
            <consortium name="The Broad Institute Genomics Platform"/>
            <consortium name="The Broad Institute Genome Sequencing Center for Infectious Disease"/>
            <person name="Wu L."/>
            <person name="Ma J."/>
        </authorList>
    </citation>
    <scope>NUCLEOTIDE SEQUENCE [LARGE SCALE GENOMIC DNA]</scope>
    <source>
        <strain evidence="3 4">CGMCC 1.3240</strain>
    </source>
</reference>
<dbReference type="Proteomes" id="UP001596312">
    <property type="component" value="Unassembled WGS sequence"/>
</dbReference>
<name>A0ABD5UZF0_9EURY</name>
<dbReference type="InterPro" id="IPR000073">
    <property type="entry name" value="AB_hydrolase_1"/>
</dbReference>
<dbReference type="AlphaFoldDB" id="A0ABD5UZF0"/>
<evidence type="ECO:0000313" key="3">
    <source>
        <dbReference type="EMBL" id="MFC6904121.1"/>
    </source>
</evidence>
<dbReference type="PANTHER" id="PTHR43798:SF31">
    <property type="entry name" value="AB HYDROLASE SUPERFAMILY PROTEIN YCLE"/>
    <property type="match status" value="1"/>
</dbReference>
<dbReference type="InterPro" id="IPR029058">
    <property type="entry name" value="AB_hydrolase_fold"/>
</dbReference>
<dbReference type="Pfam" id="PF12697">
    <property type="entry name" value="Abhydrolase_6"/>
    <property type="match status" value="1"/>
</dbReference>
<feature type="domain" description="AB hydrolase-1" evidence="2">
    <location>
        <begin position="26"/>
        <end position="248"/>
    </location>
</feature>
<dbReference type="EMBL" id="JBHSXQ010000001">
    <property type="protein sequence ID" value="MFC6904121.1"/>
    <property type="molecule type" value="Genomic_DNA"/>
</dbReference>
<evidence type="ECO:0000313" key="4">
    <source>
        <dbReference type="Proteomes" id="UP001596312"/>
    </source>
</evidence>
<dbReference type="Gene3D" id="3.40.50.1820">
    <property type="entry name" value="alpha/beta hydrolase"/>
    <property type="match status" value="1"/>
</dbReference>
<keyword evidence="4" id="KW-1185">Reference proteome</keyword>
<gene>
    <name evidence="3" type="ORF">ACFQGH_02775</name>
</gene>
<dbReference type="RefSeq" id="WP_340602632.1">
    <property type="nucleotide sequence ID" value="NZ_JBBMXV010000001.1"/>
</dbReference>
<dbReference type="InterPro" id="IPR050266">
    <property type="entry name" value="AB_hydrolase_sf"/>
</dbReference>